<protein>
    <submittedName>
        <fullName evidence="2">Transcriptional regulator, BadM/Rrf2 family</fullName>
    </submittedName>
</protein>
<reference evidence="2" key="1">
    <citation type="submission" date="2007-04" db="EMBL/GenBank/DDBJ databases">
        <title>Complete sequence of chromosome of Rhodobacter sphaeroides ATCC 17025.</title>
        <authorList>
            <consortium name="US DOE Joint Genome Institute"/>
            <person name="Copeland A."/>
            <person name="Lucas S."/>
            <person name="Lapidus A."/>
            <person name="Barry K."/>
            <person name="Detter J.C."/>
            <person name="Glavina del Rio T."/>
            <person name="Hammon N."/>
            <person name="Israni S."/>
            <person name="Dalin E."/>
            <person name="Tice H."/>
            <person name="Pitluck S."/>
            <person name="Chertkov O."/>
            <person name="Brettin T."/>
            <person name="Bruce D."/>
            <person name="Han C."/>
            <person name="Schmutz J."/>
            <person name="Larimer F."/>
            <person name="Land M."/>
            <person name="Hauser L."/>
            <person name="Kyrpides N."/>
            <person name="Kim E."/>
            <person name="Richardson P."/>
            <person name="Mackenzie C."/>
            <person name="Choudhary M."/>
            <person name="Donohue T.J."/>
            <person name="Kaplan S."/>
        </authorList>
    </citation>
    <scope>NUCLEOTIDE SEQUENCE [LARGE SCALE GENOMIC DNA]</scope>
    <source>
        <strain evidence="2">ATCC 17025</strain>
    </source>
</reference>
<accession>A4WQN8</accession>
<dbReference type="PROSITE" id="PS51197">
    <property type="entry name" value="HTH_RRF2_2"/>
    <property type="match status" value="1"/>
</dbReference>
<evidence type="ECO:0000256" key="1">
    <source>
        <dbReference type="ARBA" id="ARBA00023125"/>
    </source>
</evidence>
<proteinExistence type="predicted"/>
<dbReference type="GO" id="GO:0003677">
    <property type="term" value="F:DNA binding"/>
    <property type="evidence" value="ECO:0007669"/>
    <property type="project" value="UniProtKB-KW"/>
</dbReference>
<dbReference type="eggNOG" id="COG1959">
    <property type="taxonomic scope" value="Bacteria"/>
</dbReference>
<dbReference type="STRING" id="349102.Rsph17025_0796"/>
<organism evidence="2">
    <name type="scientific">Cereibacter sphaeroides (strain ATCC 17025 / ATH 2.4.3)</name>
    <name type="common">Rhodobacter sphaeroides</name>
    <dbReference type="NCBI Taxonomy" id="349102"/>
    <lineage>
        <taxon>Bacteria</taxon>
        <taxon>Pseudomonadati</taxon>
        <taxon>Pseudomonadota</taxon>
        <taxon>Alphaproteobacteria</taxon>
        <taxon>Rhodobacterales</taxon>
        <taxon>Paracoccaceae</taxon>
        <taxon>Cereibacter</taxon>
    </lineage>
</organism>
<dbReference type="NCBIfam" id="TIGR00738">
    <property type="entry name" value="rrf2_super"/>
    <property type="match status" value="1"/>
</dbReference>
<dbReference type="Gene3D" id="1.10.10.10">
    <property type="entry name" value="Winged helix-like DNA-binding domain superfamily/Winged helix DNA-binding domain"/>
    <property type="match status" value="1"/>
</dbReference>
<evidence type="ECO:0000313" key="2">
    <source>
        <dbReference type="EMBL" id="ABP69702.1"/>
    </source>
</evidence>
<dbReference type="InterPro" id="IPR036388">
    <property type="entry name" value="WH-like_DNA-bd_sf"/>
</dbReference>
<dbReference type="AlphaFoldDB" id="A4WQN8"/>
<keyword evidence="1" id="KW-0238">DNA-binding</keyword>
<dbReference type="PANTHER" id="PTHR33221">
    <property type="entry name" value="WINGED HELIX-TURN-HELIX TRANSCRIPTIONAL REGULATOR, RRF2 FAMILY"/>
    <property type="match status" value="1"/>
</dbReference>
<name>A4WQN8_CERS5</name>
<dbReference type="GO" id="GO:0003700">
    <property type="term" value="F:DNA-binding transcription factor activity"/>
    <property type="evidence" value="ECO:0007669"/>
    <property type="project" value="TreeGrafter"/>
</dbReference>
<dbReference type="PANTHER" id="PTHR33221:SF5">
    <property type="entry name" value="HTH-TYPE TRANSCRIPTIONAL REGULATOR ISCR"/>
    <property type="match status" value="1"/>
</dbReference>
<dbReference type="GO" id="GO:0005829">
    <property type="term" value="C:cytosol"/>
    <property type="evidence" value="ECO:0007669"/>
    <property type="project" value="TreeGrafter"/>
</dbReference>
<dbReference type="InterPro" id="IPR000944">
    <property type="entry name" value="Tscrpt_reg_Rrf2"/>
</dbReference>
<dbReference type="KEGG" id="rsq:Rsph17025_0796"/>
<dbReference type="InterPro" id="IPR036390">
    <property type="entry name" value="WH_DNA-bd_sf"/>
</dbReference>
<dbReference type="Pfam" id="PF02082">
    <property type="entry name" value="Rrf2"/>
    <property type="match status" value="1"/>
</dbReference>
<dbReference type="EMBL" id="CP000661">
    <property type="protein sequence ID" value="ABP69702.1"/>
    <property type="molecule type" value="Genomic_DNA"/>
</dbReference>
<sequence>MQSFATGPSNFLVAPRPSPWLSAMITQKMKYALKALMVLAEEHSGEQRALRIEDIAARSETPKRFLEHILLDIRNAGYIASIRGRSGGYLLIKEPAQIPLSDLLRMIDGPIAPLPCLSRRSYQRCDDCTDETSCRIRKVFAEIFWSYLLLIESLTLADLVRTPAASEQILAAPTLGAAQKQEPGQTGRA</sequence>
<dbReference type="SUPFAM" id="SSF46785">
    <property type="entry name" value="Winged helix' DNA-binding domain"/>
    <property type="match status" value="1"/>
</dbReference>
<gene>
    <name evidence="2" type="ordered locus">Rsph17025_0796</name>
</gene>
<dbReference type="HOGENOM" id="CLU_107144_1_1_5"/>